<evidence type="ECO:0000256" key="4">
    <source>
        <dbReference type="ARBA" id="ARBA00023136"/>
    </source>
</evidence>
<evidence type="ECO:0000256" key="5">
    <source>
        <dbReference type="ARBA" id="ARBA00023237"/>
    </source>
</evidence>
<evidence type="ECO:0000313" key="8">
    <source>
        <dbReference type="EMBL" id="TDS66221.1"/>
    </source>
</evidence>
<dbReference type="InterPro" id="IPR011990">
    <property type="entry name" value="TPR-like_helical_dom_sf"/>
</dbReference>
<dbReference type="PROSITE" id="PS51257">
    <property type="entry name" value="PROKAR_LIPOPROTEIN"/>
    <property type="match status" value="1"/>
</dbReference>
<keyword evidence="5" id="KW-0998">Cell outer membrane</keyword>
<comment type="caution">
    <text evidence="8">The sequence shown here is derived from an EMBL/GenBank/DDBJ whole genome shotgun (WGS) entry which is preliminary data.</text>
</comment>
<dbReference type="Proteomes" id="UP000295215">
    <property type="component" value="Unassembled WGS sequence"/>
</dbReference>
<gene>
    <name evidence="8" type="ORF">C8P70_101118</name>
</gene>
<evidence type="ECO:0000256" key="1">
    <source>
        <dbReference type="ARBA" id="ARBA00004442"/>
    </source>
</evidence>
<evidence type="ECO:0000313" key="9">
    <source>
        <dbReference type="Proteomes" id="UP000295215"/>
    </source>
</evidence>
<evidence type="ECO:0000256" key="3">
    <source>
        <dbReference type="ARBA" id="ARBA00022729"/>
    </source>
</evidence>
<comment type="similarity">
    <text evidence="2">Belongs to the SusD family.</text>
</comment>
<feature type="domain" description="RagB/SusD" evidence="6">
    <location>
        <begin position="326"/>
        <end position="459"/>
    </location>
</feature>
<dbReference type="Pfam" id="PF07980">
    <property type="entry name" value="SusD_RagB"/>
    <property type="match status" value="1"/>
</dbReference>
<name>A0A4R7F8G0_9FLAO</name>
<dbReference type="OrthoDB" id="621570at2"/>
<dbReference type="Pfam" id="PF14322">
    <property type="entry name" value="SusD-like_3"/>
    <property type="match status" value="1"/>
</dbReference>
<keyword evidence="4" id="KW-0472">Membrane</keyword>
<dbReference type="Gene3D" id="1.25.40.390">
    <property type="match status" value="1"/>
</dbReference>
<reference evidence="8 9" key="1">
    <citation type="submission" date="2019-03" db="EMBL/GenBank/DDBJ databases">
        <title>Genomic Encyclopedia of Archaeal and Bacterial Type Strains, Phase II (KMG-II): from individual species to whole genera.</title>
        <authorList>
            <person name="Goeker M."/>
        </authorList>
    </citation>
    <scope>NUCLEOTIDE SEQUENCE [LARGE SCALE GENOMIC DNA]</scope>
    <source>
        <strain evidence="8 9">DSM 28213</strain>
    </source>
</reference>
<evidence type="ECO:0000259" key="7">
    <source>
        <dbReference type="Pfam" id="PF14322"/>
    </source>
</evidence>
<sequence>MKNINILFKVYHPVWIVLFMLTLCSCEQLIETDLPDNQVTREDVFKDMATAEAALTNLYINVRENPFLTKNTNGISYNLSLYTDELDYFANNLNDFYTNTVEADHTLNASWWDYAYSGIYAANDFIEGLSQSAFIAEADKKAFLGEAYFIRSLYYQYLCQLYGDIPYTLTTDYVYNTAIAKTSYAEVLIQIEKDLKTAVDLLDDSYRNQQRIYPNQSAAKLLLAQNYLLQKKYEEAEKTCLEIINNNTYQLESDLDKVFKKEAKSTLWQLSSNSDTDNTPEASAYIFVSLPPPTVALSTELLNIFDASDKRKQQWIKEVTDGNLSFFHAYKYKNKENNTDEYAVFFRVEEVYFMLAEALTYQNRTAEAIGYINIIRQRAGLNPLPDSLNQDEFIDEILKESQREFFTENGHRFFDLKRNGKLEILSIVKPNWQNKHQLFPIPERQLQINPNLQPNNNGY</sequence>
<comment type="subcellular location">
    <subcellularLocation>
        <location evidence="1">Cell outer membrane</location>
    </subcellularLocation>
</comment>
<dbReference type="CDD" id="cd08977">
    <property type="entry name" value="SusD"/>
    <property type="match status" value="1"/>
</dbReference>
<organism evidence="8 9">
    <name type="scientific">Myroides indicus</name>
    <dbReference type="NCBI Taxonomy" id="1323422"/>
    <lineage>
        <taxon>Bacteria</taxon>
        <taxon>Pseudomonadati</taxon>
        <taxon>Bacteroidota</taxon>
        <taxon>Flavobacteriia</taxon>
        <taxon>Flavobacteriales</taxon>
        <taxon>Flavobacteriaceae</taxon>
        <taxon>Myroides</taxon>
    </lineage>
</organism>
<evidence type="ECO:0000256" key="2">
    <source>
        <dbReference type="ARBA" id="ARBA00006275"/>
    </source>
</evidence>
<dbReference type="InterPro" id="IPR033985">
    <property type="entry name" value="SusD-like_N"/>
</dbReference>
<keyword evidence="9" id="KW-1185">Reference proteome</keyword>
<dbReference type="RefSeq" id="WP_133711405.1">
    <property type="nucleotide sequence ID" value="NZ_SOAG01000001.1"/>
</dbReference>
<evidence type="ECO:0000259" key="6">
    <source>
        <dbReference type="Pfam" id="PF07980"/>
    </source>
</evidence>
<protein>
    <submittedName>
        <fullName evidence="8">RagB/SusD domain-containing protein</fullName>
    </submittedName>
</protein>
<dbReference type="EMBL" id="SOAG01000001">
    <property type="protein sequence ID" value="TDS66221.1"/>
    <property type="molecule type" value="Genomic_DNA"/>
</dbReference>
<accession>A0A4R7F8G0</accession>
<feature type="domain" description="SusD-like N-terminal" evidence="7">
    <location>
        <begin position="49"/>
        <end position="228"/>
    </location>
</feature>
<dbReference type="InterPro" id="IPR012944">
    <property type="entry name" value="SusD_RagB_dom"/>
</dbReference>
<dbReference type="GO" id="GO:0009279">
    <property type="term" value="C:cell outer membrane"/>
    <property type="evidence" value="ECO:0007669"/>
    <property type="project" value="UniProtKB-SubCell"/>
</dbReference>
<dbReference type="AlphaFoldDB" id="A0A4R7F8G0"/>
<dbReference type="SUPFAM" id="SSF48452">
    <property type="entry name" value="TPR-like"/>
    <property type="match status" value="1"/>
</dbReference>
<keyword evidence="3" id="KW-0732">Signal</keyword>
<proteinExistence type="inferred from homology"/>